<dbReference type="GO" id="GO:0005934">
    <property type="term" value="C:cellular bud tip"/>
    <property type="evidence" value="ECO:0007669"/>
    <property type="project" value="EnsemblFungi"/>
</dbReference>
<proteinExistence type="predicted"/>
<dbReference type="Proteomes" id="UP000005627">
    <property type="component" value="Chromosome 7"/>
</dbReference>
<dbReference type="InParanoid" id="G8ZYK4"/>
<dbReference type="GO" id="GO:0032465">
    <property type="term" value="P:regulation of cytokinesis"/>
    <property type="evidence" value="ECO:0007669"/>
    <property type="project" value="EnsemblFungi"/>
</dbReference>
<dbReference type="GO" id="GO:0090029">
    <property type="term" value="P:negative regulation of pheromone-dependent signal transduction involved in conjugation with cellular fusion"/>
    <property type="evidence" value="ECO:0007669"/>
    <property type="project" value="EnsemblFungi"/>
</dbReference>
<dbReference type="GeneID" id="11504537"/>
<dbReference type="RefSeq" id="XP_003682690.1">
    <property type="nucleotide sequence ID" value="XM_003682642.1"/>
</dbReference>
<gene>
    <name evidence="3" type="primary">TDEL0G01120</name>
    <name evidence="3" type="ORF">TDEL_0G01120</name>
</gene>
<dbReference type="STRING" id="1076872.G8ZYK4"/>
<dbReference type="SUPFAM" id="SSF117281">
    <property type="entry name" value="Kelch motif"/>
    <property type="match status" value="1"/>
</dbReference>
<protein>
    <submittedName>
        <fullName evidence="3">Uncharacterized protein</fullName>
    </submittedName>
</protein>
<feature type="compositionally biased region" description="Basic residues" evidence="2">
    <location>
        <begin position="1"/>
        <end position="11"/>
    </location>
</feature>
<organism evidence="3 4">
    <name type="scientific">Torulaspora delbrueckii</name>
    <name type="common">Yeast</name>
    <name type="synonym">Candida colliculosa</name>
    <dbReference type="NCBI Taxonomy" id="4950"/>
    <lineage>
        <taxon>Eukaryota</taxon>
        <taxon>Fungi</taxon>
        <taxon>Dikarya</taxon>
        <taxon>Ascomycota</taxon>
        <taxon>Saccharomycotina</taxon>
        <taxon>Saccharomycetes</taxon>
        <taxon>Saccharomycetales</taxon>
        <taxon>Saccharomycetaceae</taxon>
        <taxon>Torulaspora</taxon>
    </lineage>
</organism>
<dbReference type="GO" id="GO:0061245">
    <property type="term" value="P:establishment or maintenance of bipolar cell polarity"/>
    <property type="evidence" value="ECO:0007669"/>
    <property type="project" value="TreeGrafter"/>
</dbReference>
<dbReference type="GO" id="GO:0060627">
    <property type="term" value="P:regulation of vesicle-mediated transport"/>
    <property type="evidence" value="ECO:0007669"/>
    <property type="project" value="EnsemblFungi"/>
</dbReference>
<sequence>MAPFNFKKKKEKKEAHSESPTSTSTPSKGATSTAAFQSYFQQQRQAQAGQQRPHSEPRQQQQFRVYPTPPSSQQRNVSGASTSLVQPQREYTPWNRVKLQDSPFPRYRHVASSYVSDDNRIYVIGGLHDESVYGDTWIINVDDSGTQFSSKTVDISEFTPPPRVGHAATLCGNAFVIFGGDTHKVNSEGLMDDDLYLFNINSFKWTIPHPVGPRPLGRYGHKISIIATNQMKTKLYLFGGQFDDTFFNDLAVYDLSSFRRSDSHWEFLKPKTFVPPPLANHTMVSYDHKLWIFGGDTMQGLINKVFVYDIMSNDWSLVETTGARPPPLQEHAALIYKDLMCVVGGKDEQDIYLNSIYFLNLKSCRWFKFPVFKAGIPQGRSGHSITLLKNNKILIMGGDKFDYACQGEYDLSTSETDMGRGTILYTLDLSRLGDLCPGIFDVSEPFNPTTPPINDSTFAAATKSSQPQPNILTPYNAEVNQTPKATRTPLQQQLETPQSKVIQHSEEDEERPSFKKNEELEVPPRNINRDIRAIKKPVSPVPQLGNSEETPGPRVASLSSEHREDQVSTEDEVGVATVASSPLKGDIKYDSQVQQQVMRAPEPSNLKEAVTIKKIDEPQSPIPNKEAEPANTKSEHAVTKSISRENVSKDVLAHLRSELEQLKLATESKATEASAYIKQLEGEVQKLTSGASKDENGTNLVSLQSRYDILEADHNSMKDHVKEMEKLLSSRFLEVETLNKIVQDQNDKIDEYEKEPSYKTELDSMKEQYASQVKQNEDLKKTLQESDSKFRQDVKNFSAQLNEMISQWRSKDVVKDPEGEGSEKSLNIIGNSRHHQAVINKLQTRLDELLQSSDALQKSREELHTNYQDLKVKHSTLSEELLSKKNELEKYEDDYESILSSATNASKALEMSQQEVQKYKQANKKLKDELEELTYAHESSVGEGSNVSETRLASGSSGTSAQDSNMKFARYNAKINDLKAELYIIKQERDNLKGEVLDLKKKQLVMDEE</sequence>
<feature type="region of interest" description="Disordered" evidence="2">
    <location>
        <begin position="937"/>
        <end position="963"/>
    </location>
</feature>
<feature type="coiled-coil region" evidence="1">
    <location>
        <begin position="707"/>
        <end position="782"/>
    </location>
</feature>
<dbReference type="InterPro" id="IPR015915">
    <property type="entry name" value="Kelch-typ_b-propeller"/>
</dbReference>
<feature type="region of interest" description="Disordered" evidence="2">
    <location>
        <begin position="454"/>
        <end position="525"/>
    </location>
</feature>
<feature type="compositionally biased region" description="Polar residues" evidence="2">
    <location>
        <begin position="71"/>
        <end position="86"/>
    </location>
</feature>
<dbReference type="Pfam" id="PF24681">
    <property type="entry name" value="Kelch_KLHDC2_KLHL20_DRC7"/>
    <property type="match status" value="1"/>
</dbReference>
<dbReference type="GO" id="GO:0001100">
    <property type="term" value="P:negative regulation of exit from mitosis"/>
    <property type="evidence" value="ECO:0007669"/>
    <property type="project" value="EnsemblFungi"/>
</dbReference>
<feature type="compositionally biased region" description="Low complexity" evidence="2">
    <location>
        <begin position="19"/>
        <end position="52"/>
    </location>
</feature>
<feature type="compositionally biased region" description="Basic and acidic residues" evidence="2">
    <location>
        <begin position="625"/>
        <end position="642"/>
    </location>
</feature>
<dbReference type="GO" id="GO:0043332">
    <property type="term" value="C:mating projection tip"/>
    <property type="evidence" value="ECO:0007669"/>
    <property type="project" value="EnsemblFungi"/>
</dbReference>
<feature type="coiled-coil region" evidence="1">
    <location>
        <begin position="839"/>
        <end position="936"/>
    </location>
</feature>
<keyword evidence="4" id="KW-1185">Reference proteome</keyword>
<feature type="region of interest" description="Disordered" evidence="2">
    <location>
        <begin position="1"/>
        <end position="89"/>
    </location>
</feature>
<evidence type="ECO:0000313" key="3">
    <source>
        <dbReference type="EMBL" id="CCE93479.1"/>
    </source>
</evidence>
<dbReference type="HOGENOM" id="CLU_005472_0_0_1"/>
<dbReference type="GO" id="GO:0090337">
    <property type="term" value="P:regulation of formin-nucleated actin cable assembly"/>
    <property type="evidence" value="ECO:0007669"/>
    <property type="project" value="EnsemblFungi"/>
</dbReference>
<reference evidence="3 4" key="1">
    <citation type="journal article" date="2011" name="Proc. Natl. Acad. Sci. U.S.A.">
        <title>Evolutionary erosion of yeast sex chromosomes by mating-type switching accidents.</title>
        <authorList>
            <person name="Gordon J.L."/>
            <person name="Armisen D."/>
            <person name="Proux-Wera E."/>
            <person name="Oheigeartaigh S.S."/>
            <person name="Byrne K.P."/>
            <person name="Wolfe K.H."/>
        </authorList>
    </citation>
    <scope>NUCLEOTIDE SEQUENCE [LARGE SCALE GENOMIC DNA]</scope>
    <source>
        <strain evidence="4">ATCC 10662 / CBS 1146 / NBRC 0425 / NCYC 2629 / NRRL Y-866</strain>
    </source>
</reference>
<dbReference type="EMBL" id="HE616748">
    <property type="protein sequence ID" value="CCE93479.1"/>
    <property type="molecule type" value="Genomic_DNA"/>
</dbReference>
<dbReference type="PANTHER" id="PTHR23244:SF456">
    <property type="entry name" value="MULTIPLE EPIDERMAL GROWTH FACTOR-LIKE DOMAINS PROTEIN 8"/>
    <property type="match status" value="1"/>
</dbReference>
<dbReference type="GO" id="GO:0008360">
    <property type="term" value="P:regulation of cell shape"/>
    <property type="evidence" value="ECO:0007669"/>
    <property type="project" value="EnsemblFungi"/>
</dbReference>
<dbReference type="KEGG" id="tdl:TDEL_0G01120"/>
<feature type="region of interest" description="Disordered" evidence="2">
    <location>
        <begin position="537"/>
        <end position="573"/>
    </location>
</feature>
<accession>G8ZYK4</accession>
<evidence type="ECO:0000256" key="1">
    <source>
        <dbReference type="SAM" id="Coils"/>
    </source>
</evidence>
<dbReference type="GO" id="GO:0042802">
    <property type="term" value="F:identical protein binding"/>
    <property type="evidence" value="ECO:0007669"/>
    <property type="project" value="EnsemblFungi"/>
</dbReference>
<dbReference type="AlphaFoldDB" id="G8ZYK4"/>
<dbReference type="GO" id="GO:0051285">
    <property type="term" value="C:cell cortex of cell tip"/>
    <property type="evidence" value="ECO:0007669"/>
    <property type="project" value="TreeGrafter"/>
</dbReference>
<feature type="compositionally biased region" description="Low complexity" evidence="2">
    <location>
        <begin position="938"/>
        <end position="949"/>
    </location>
</feature>
<dbReference type="GO" id="GO:1990615">
    <property type="term" value="C:Kelch-containing formin regulatory complex"/>
    <property type="evidence" value="ECO:0007669"/>
    <property type="project" value="EnsemblFungi"/>
</dbReference>
<dbReference type="PANTHER" id="PTHR23244">
    <property type="entry name" value="KELCH REPEAT DOMAIN"/>
    <property type="match status" value="1"/>
</dbReference>
<dbReference type="GO" id="GO:0000755">
    <property type="term" value="P:cytogamy"/>
    <property type="evidence" value="ECO:0007669"/>
    <property type="project" value="EnsemblFungi"/>
</dbReference>
<feature type="region of interest" description="Disordered" evidence="2">
    <location>
        <begin position="613"/>
        <end position="642"/>
    </location>
</feature>
<name>G8ZYK4_TORDE</name>
<dbReference type="FunCoup" id="G8ZYK4">
    <property type="interactions" value="572"/>
</dbReference>
<evidence type="ECO:0000256" key="2">
    <source>
        <dbReference type="SAM" id="MobiDB-lite"/>
    </source>
</evidence>
<dbReference type="eggNOG" id="KOG0379">
    <property type="taxonomic scope" value="Eukaryota"/>
</dbReference>
<dbReference type="GO" id="GO:0005935">
    <property type="term" value="C:cellular bud neck"/>
    <property type="evidence" value="ECO:0007669"/>
    <property type="project" value="EnsemblFungi"/>
</dbReference>
<keyword evidence="1" id="KW-0175">Coiled coil</keyword>
<evidence type="ECO:0000313" key="4">
    <source>
        <dbReference type="Proteomes" id="UP000005627"/>
    </source>
</evidence>
<feature type="compositionally biased region" description="Polar residues" evidence="2">
    <location>
        <begin position="951"/>
        <end position="963"/>
    </location>
</feature>
<feature type="compositionally biased region" description="Polar residues" evidence="2">
    <location>
        <begin position="454"/>
        <end position="502"/>
    </location>
</feature>
<dbReference type="Gene3D" id="2.120.10.80">
    <property type="entry name" value="Kelch-type beta propeller"/>
    <property type="match status" value="2"/>
</dbReference>
<dbReference type="OrthoDB" id="45365at2759"/>